<organism evidence="2 3">
    <name type="scientific">Armillaria tabescens</name>
    <name type="common">Ringless honey mushroom</name>
    <name type="synonym">Agaricus tabescens</name>
    <dbReference type="NCBI Taxonomy" id="1929756"/>
    <lineage>
        <taxon>Eukaryota</taxon>
        <taxon>Fungi</taxon>
        <taxon>Dikarya</taxon>
        <taxon>Basidiomycota</taxon>
        <taxon>Agaricomycotina</taxon>
        <taxon>Agaricomycetes</taxon>
        <taxon>Agaricomycetidae</taxon>
        <taxon>Agaricales</taxon>
        <taxon>Marasmiineae</taxon>
        <taxon>Physalacriaceae</taxon>
        <taxon>Desarmillaria</taxon>
    </lineage>
</organism>
<gene>
    <name evidence="2" type="ORF">EV420DRAFT_1529440</name>
</gene>
<proteinExistence type="predicted"/>
<evidence type="ECO:0000313" key="2">
    <source>
        <dbReference type="EMBL" id="KAK0460974.1"/>
    </source>
</evidence>
<comment type="caution">
    <text evidence="2">The sequence shown here is derived from an EMBL/GenBank/DDBJ whole genome shotgun (WGS) entry which is preliminary data.</text>
</comment>
<sequence length="79" mass="8462">MPGAKVAVNLSLLVLAGPLQLALLEVVAGVDNERVLLLRGEIVVIDSEADGNDRLQDVVYEVGQDIAVWTVAEVSFVFE</sequence>
<protein>
    <recommendedName>
        <fullName evidence="4">Secreted protein</fullName>
    </recommendedName>
</protein>
<keyword evidence="1" id="KW-0732">Signal</keyword>
<dbReference type="RefSeq" id="XP_060332871.1">
    <property type="nucleotide sequence ID" value="XM_060472546.1"/>
</dbReference>
<evidence type="ECO:0000256" key="1">
    <source>
        <dbReference type="SAM" id="SignalP"/>
    </source>
</evidence>
<evidence type="ECO:0000313" key="3">
    <source>
        <dbReference type="Proteomes" id="UP001175211"/>
    </source>
</evidence>
<dbReference type="Proteomes" id="UP001175211">
    <property type="component" value="Unassembled WGS sequence"/>
</dbReference>
<feature type="chain" id="PRO_5041207118" description="Secreted protein" evidence="1">
    <location>
        <begin position="30"/>
        <end position="79"/>
    </location>
</feature>
<feature type="signal peptide" evidence="1">
    <location>
        <begin position="1"/>
        <end position="29"/>
    </location>
</feature>
<evidence type="ECO:0008006" key="4">
    <source>
        <dbReference type="Google" id="ProtNLM"/>
    </source>
</evidence>
<accession>A0AA39N8I1</accession>
<keyword evidence="3" id="KW-1185">Reference proteome</keyword>
<dbReference type="AlphaFoldDB" id="A0AA39N8I1"/>
<dbReference type="EMBL" id="JAUEPS010000011">
    <property type="protein sequence ID" value="KAK0460974.1"/>
    <property type="molecule type" value="Genomic_DNA"/>
</dbReference>
<name>A0AA39N8I1_ARMTA</name>
<dbReference type="GeneID" id="85356094"/>
<reference evidence="2" key="1">
    <citation type="submission" date="2023-06" db="EMBL/GenBank/DDBJ databases">
        <authorList>
            <consortium name="Lawrence Berkeley National Laboratory"/>
            <person name="Ahrendt S."/>
            <person name="Sahu N."/>
            <person name="Indic B."/>
            <person name="Wong-Bajracharya J."/>
            <person name="Merenyi Z."/>
            <person name="Ke H.-M."/>
            <person name="Monk M."/>
            <person name="Kocsube S."/>
            <person name="Drula E."/>
            <person name="Lipzen A."/>
            <person name="Balint B."/>
            <person name="Henrissat B."/>
            <person name="Andreopoulos B."/>
            <person name="Martin F.M."/>
            <person name="Harder C.B."/>
            <person name="Rigling D."/>
            <person name="Ford K.L."/>
            <person name="Foster G.D."/>
            <person name="Pangilinan J."/>
            <person name="Papanicolaou A."/>
            <person name="Barry K."/>
            <person name="LaButti K."/>
            <person name="Viragh M."/>
            <person name="Koriabine M."/>
            <person name="Yan M."/>
            <person name="Riley R."/>
            <person name="Champramary S."/>
            <person name="Plett K.L."/>
            <person name="Tsai I.J."/>
            <person name="Slot J."/>
            <person name="Sipos G."/>
            <person name="Plett J."/>
            <person name="Nagy L.G."/>
            <person name="Grigoriev I.V."/>
        </authorList>
    </citation>
    <scope>NUCLEOTIDE SEQUENCE</scope>
    <source>
        <strain evidence="2">CCBAS 213</strain>
    </source>
</reference>